<proteinExistence type="predicted"/>
<keyword evidence="1" id="KW-1133">Transmembrane helix</keyword>
<sequence length="70" mass="7855">MPSQLLQVLFATAFGTLPMTLYLPPVRRLNSFVETMETFAREIPGICRHALELIRVRLNEIGSLVIGILS</sequence>
<protein>
    <submittedName>
        <fullName evidence="2">Uncharacterized protein</fullName>
    </submittedName>
</protein>
<feature type="transmembrane region" description="Helical" evidence="1">
    <location>
        <begin position="6"/>
        <end position="23"/>
    </location>
</feature>
<dbReference type="Proteomes" id="UP001412067">
    <property type="component" value="Unassembled WGS sequence"/>
</dbReference>
<keyword evidence="3" id="KW-1185">Reference proteome</keyword>
<name>A0ABR2LL07_9ASPA</name>
<dbReference type="EMBL" id="JBBWWR010000018">
    <property type="protein sequence ID" value="KAK8943767.1"/>
    <property type="molecule type" value="Genomic_DNA"/>
</dbReference>
<reference evidence="2 3" key="1">
    <citation type="journal article" date="2022" name="Nat. Plants">
        <title>Genomes of leafy and leafless Platanthera orchids illuminate the evolution of mycoheterotrophy.</title>
        <authorList>
            <person name="Li M.H."/>
            <person name="Liu K.W."/>
            <person name="Li Z."/>
            <person name="Lu H.C."/>
            <person name="Ye Q.L."/>
            <person name="Zhang D."/>
            <person name="Wang J.Y."/>
            <person name="Li Y.F."/>
            <person name="Zhong Z.M."/>
            <person name="Liu X."/>
            <person name="Yu X."/>
            <person name="Liu D.K."/>
            <person name="Tu X.D."/>
            <person name="Liu B."/>
            <person name="Hao Y."/>
            <person name="Liao X.Y."/>
            <person name="Jiang Y.T."/>
            <person name="Sun W.H."/>
            <person name="Chen J."/>
            <person name="Chen Y.Q."/>
            <person name="Ai Y."/>
            <person name="Zhai J.W."/>
            <person name="Wu S.S."/>
            <person name="Zhou Z."/>
            <person name="Hsiao Y.Y."/>
            <person name="Wu W.L."/>
            <person name="Chen Y.Y."/>
            <person name="Lin Y.F."/>
            <person name="Hsu J.L."/>
            <person name="Li C.Y."/>
            <person name="Wang Z.W."/>
            <person name="Zhao X."/>
            <person name="Zhong W.Y."/>
            <person name="Ma X.K."/>
            <person name="Ma L."/>
            <person name="Huang J."/>
            <person name="Chen G.Z."/>
            <person name="Huang M.Z."/>
            <person name="Huang L."/>
            <person name="Peng D.H."/>
            <person name="Luo Y.B."/>
            <person name="Zou S.Q."/>
            <person name="Chen S.P."/>
            <person name="Lan S."/>
            <person name="Tsai W.C."/>
            <person name="Van de Peer Y."/>
            <person name="Liu Z.J."/>
        </authorList>
    </citation>
    <scope>NUCLEOTIDE SEQUENCE [LARGE SCALE GENOMIC DNA]</scope>
    <source>
        <strain evidence="2">Lor288</strain>
    </source>
</reference>
<comment type="caution">
    <text evidence="2">The sequence shown here is derived from an EMBL/GenBank/DDBJ whole genome shotgun (WGS) entry which is preliminary data.</text>
</comment>
<keyword evidence="1" id="KW-0472">Membrane</keyword>
<accession>A0ABR2LL07</accession>
<organism evidence="2 3">
    <name type="scientific">Platanthera guangdongensis</name>
    <dbReference type="NCBI Taxonomy" id="2320717"/>
    <lineage>
        <taxon>Eukaryota</taxon>
        <taxon>Viridiplantae</taxon>
        <taxon>Streptophyta</taxon>
        <taxon>Embryophyta</taxon>
        <taxon>Tracheophyta</taxon>
        <taxon>Spermatophyta</taxon>
        <taxon>Magnoliopsida</taxon>
        <taxon>Liliopsida</taxon>
        <taxon>Asparagales</taxon>
        <taxon>Orchidaceae</taxon>
        <taxon>Orchidoideae</taxon>
        <taxon>Orchideae</taxon>
        <taxon>Orchidinae</taxon>
        <taxon>Platanthera</taxon>
    </lineage>
</organism>
<evidence type="ECO:0000313" key="3">
    <source>
        <dbReference type="Proteomes" id="UP001412067"/>
    </source>
</evidence>
<evidence type="ECO:0000256" key="1">
    <source>
        <dbReference type="SAM" id="Phobius"/>
    </source>
</evidence>
<gene>
    <name evidence="2" type="ORF">KSP40_PGU017183</name>
</gene>
<dbReference type="PANTHER" id="PTHR36616:SF4">
    <property type="entry name" value="OS03G0174800 PROTEIN"/>
    <property type="match status" value="1"/>
</dbReference>
<dbReference type="PANTHER" id="PTHR36616">
    <property type="entry name" value="BNAC07G32700D PROTEIN"/>
    <property type="match status" value="1"/>
</dbReference>
<evidence type="ECO:0000313" key="2">
    <source>
        <dbReference type="EMBL" id="KAK8943767.1"/>
    </source>
</evidence>
<keyword evidence="1" id="KW-0812">Transmembrane</keyword>